<comment type="caution">
    <text evidence="2">The sequence shown here is derived from an EMBL/GenBank/DDBJ whole genome shotgun (WGS) entry which is preliminary data.</text>
</comment>
<evidence type="ECO:0000313" key="3">
    <source>
        <dbReference type="Proteomes" id="UP000655410"/>
    </source>
</evidence>
<sequence length="268" mass="28244">MRSQMQDKIFKAILAKPITTKNKVLTVDFSTGKATVRLDQALHGEETVDGPLLPAQQVRPGDPTGLNGQNPNTELIDDEIYPMIAETVHDLMEEVATIVIGAAQGALASVTVDLTAVLNPLAGQSATTTWSVNLMGDTTAPTCTPVGVTGGLLCKTLLAAVVVANPIVKSLVVPARDFLLSDAGHQLFALAVDDIKTGIITIPVRRAVDPVLQVMDNAFSIQVNHQRRSQCADGSDGSMELSALSMAVLGPNGGPRLSFGNSRIHMKC</sequence>
<keyword evidence="3" id="KW-1185">Reference proteome</keyword>
<dbReference type="Proteomes" id="UP000655410">
    <property type="component" value="Unassembled WGS sequence"/>
</dbReference>
<dbReference type="EMBL" id="BMNI01000001">
    <property type="protein sequence ID" value="GGO86321.1"/>
    <property type="molecule type" value="Genomic_DNA"/>
</dbReference>
<reference evidence="3" key="1">
    <citation type="journal article" date="2019" name="Int. J. Syst. Evol. Microbiol.">
        <title>The Global Catalogue of Microorganisms (GCM) 10K type strain sequencing project: providing services to taxonomists for standard genome sequencing and annotation.</title>
        <authorList>
            <consortium name="The Broad Institute Genomics Platform"/>
            <consortium name="The Broad Institute Genome Sequencing Center for Infectious Disease"/>
            <person name="Wu L."/>
            <person name="Ma J."/>
        </authorList>
    </citation>
    <scope>NUCLEOTIDE SEQUENCE [LARGE SCALE GENOMIC DNA]</scope>
    <source>
        <strain evidence="3">CGMCC 4.7371</strain>
    </source>
</reference>
<evidence type="ECO:0000256" key="1">
    <source>
        <dbReference type="SAM" id="MobiDB-lite"/>
    </source>
</evidence>
<organism evidence="2 3">
    <name type="scientific">Nocardioides phosphati</name>
    <dbReference type="NCBI Taxonomy" id="1867775"/>
    <lineage>
        <taxon>Bacteria</taxon>
        <taxon>Bacillati</taxon>
        <taxon>Actinomycetota</taxon>
        <taxon>Actinomycetes</taxon>
        <taxon>Propionibacteriales</taxon>
        <taxon>Nocardioidaceae</taxon>
        <taxon>Nocardioides</taxon>
    </lineage>
</organism>
<proteinExistence type="predicted"/>
<gene>
    <name evidence="2" type="ORF">GCM10011584_08350</name>
</gene>
<accession>A0ABQ2N6I5</accession>
<feature type="region of interest" description="Disordered" evidence="1">
    <location>
        <begin position="51"/>
        <end position="71"/>
    </location>
</feature>
<protein>
    <submittedName>
        <fullName evidence="2">Uncharacterized protein</fullName>
    </submittedName>
</protein>
<evidence type="ECO:0000313" key="2">
    <source>
        <dbReference type="EMBL" id="GGO86321.1"/>
    </source>
</evidence>
<name>A0ABQ2N6I5_9ACTN</name>